<gene>
    <name evidence="2" type="ORF">ACK2TP_12000</name>
</gene>
<accession>A0ABW9KMC5</accession>
<keyword evidence="3" id="KW-1185">Reference proteome</keyword>
<reference evidence="2 3" key="1">
    <citation type="submission" date="2024-12" db="EMBL/GenBank/DDBJ databases">
        <authorList>
            <person name="Lee Y."/>
        </authorList>
    </citation>
    <scope>NUCLEOTIDE SEQUENCE [LARGE SCALE GENOMIC DNA]</scope>
    <source>
        <strain evidence="2 3">03SUJ4</strain>
    </source>
</reference>
<evidence type="ECO:0000313" key="2">
    <source>
        <dbReference type="EMBL" id="MFN2976488.1"/>
    </source>
</evidence>
<feature type="transmembrane region" description="Helical" evidence="1">
    <location>
        <begin position="20"/>
        <end position="42"/>
    </location>
</feature>
<keyword evidence="1" id="KW-0812">Transmembrane</keyword>
<sequence length="373" mass="39870">MGPIRRRGNDGHRAHRSWTFGRSGWATAMVIALLLLGFGLLWHAHQRAKFHQLTTPEIPQTTSAPMPGGQEAILLSRVALVNDAEPEFVSATVLPGIGMQLLQASLAVPEQSVQDLLASVPVSDAAQMPPDRVTSAPFHLRISTHHLREKPAGDEDLIGLSPATDAKNQTLVDGGQAAGNFGSSNSRSGVSATVEITLSGRQIDMVARATNHSEEGRFVAFEWNPRFALSAIGGNQARLYVPSHTAPGKLPGSSATGPNGKFAAEGGDALGEAPFDLHFTLLGHDYLSDGTYIRLQNGDRFYLRILGLGDSLRSVHAVNDPASHTLLLGVSSMDSSSEAEQQDQTLRPGQTMQWHLRMEVLAVKSPLGPDSAH</sequence>
<keyword evidence="1" id="KW-1133">Transmembrane helix</keyword>
<name>A0ABW9KMC5_9BACT</name>
<keyword evidence="1" id="KW-0472">Membrane</keyword>
<protein>
    <submittedName>
        <fullName evidence="2">Uncharacterized protein</fullName>
    </submittedName>
</protein>
<evidence type="ECO:0000256" key="1">
    <source>
        <dbReference type="SAM" id="Phobius"/>
    </source>
</evidence>
<dbReference type="InterPro" id="IPR014718">
    <property type="entry name" value="GH-type_carb-bd"/>
</dbReference>
<evidence type="ECO:0000313" key="3">
    <source>
        <dbReference type="Proteomes" id="UP001634747"/>
    </source>
</evidence>
<dbReference type="Gene3D" id="2.70.98.10">
    <property type="match status" value="1"/>
</dbReference>
<proteinExistence type="predicted"/>
<dbReference type="EMBL" id="JBJYXY010000001">
    <property type="protein sequence ID" value="MFN2976488.1"/>
    <property type="molecule type" value="Genomic_DNA"/>
</dbReference>
<organism evidence="2 3">
    <name type="scientific">Terriglobus aquaticus</name>
    <dbReference type="NCBI Taxonomy" id="940139"/>
    <lineage>
        <taxon>Bacteria</taxon>
        <taxon>Pseudomonadati</taxon>
        <taxon>Acidobacteriota</taxon>
        <taxon>Terriglobia</taxon>
        <taxon>Terriglobales</taxon>
        <taxon>Acidobacteriaceae</taxon>
        <taxon>Terriglobus</taxon>
    </lineage>
</organism>
<dbReference type="Proteomes" id="UP001634747">
    <property type="component" value="Unassembled WGS sequence"/>
</dbReference>
<dbReference type="RefSeq" id="WP_263412036.1">
    <property type="nucleotide sequence ID" value="NZ_BAABBH010000001.1"/>
</dbReference>
<comment type="caution">
    <text evidence="2">The sequence shown here is derived from an EMBL/GenBank/DDBJ whole genome shotgun (WGS) entry which is preliminary data.</text>
</comment>